<dbReference type="InterPro" id="IPR010699">
    <property type="entry name" value="DUF1275"/>
</dbReference>
<evidence type="ECO:0000313" key="3">
    <source>
        <dbReference type="Proteomes" id="UP001233271"/>
    </source>
</evidence>
<keyword evidence="3" id="KW-1185">Reference proteome</keyword>
<keyword evidence="1" id="KW-1133">Transmembrane helix</keyword>
<proteinExistence type="predicted"/>
<dbReference type="EMBL" id="AP028218">
    <property type="protein sequence ID" value="BEI94623.1"/>
    <property type="molecule type" value="Genomic_DNA"/>
</dbReference>
<feature type="transmembrane region" description="Helical" evidence="1">
    <location>
        <begin position="249"/>
        <end position="269"/>
    </location>
</feature>
<feature type="transmembrane region" description="Helical" evidence="1">
    <location>
        <begin position="83"/>
        <end position="102"/>
    </location>
</feature>
<protein>
    <recommendedName>
        <fullName evidence="4">DUF1275 domain protein</fullName>
    </recommendedName>
</protein>
<accession>A0AA48QYR5</accession>
<feature type="transmembrane region" description="Helical" evidence="1">
    <location>
        <begin position="132"/>
        <end position="155"/>
    </location>
</feature>
<sequence>MLERRRDHIFRYIPKTETEGESEFDVEAQAVEVARTWHMWANESVKTSALVPALLMQALATGLLDATTYTDFKTFASNQTGNAIILTVAAVGTVSQSTTLLVRTAVSFGSFLLGAFVFGQIGFIVGVRRRTWLMISTAVQTLFLVVASILLSPHGPAATHVGARHDWAILSLFALMSGGQVAMARQSSCQELPTAPMTSTFVDFVADHYLFSSWSDPKAVSRNRRFYYVIMMIGGSFIGAVMHRYSASWIVAVIAVGIKLVALAMVALAKPDGCYGN</sequence>
<feature type="transmembrane region" description="Helical" evidence="1">
    <location>
        <begin position="167"/>
        <end position="184"/>
    </location>
</feature>
<dbReference type="RefSeq" id="XP_060459888.1">
    <property type="nucleotide sequence ID" value="XM_060603612.1"/>
</dbReference>
<dbReference type="AlphaFoldDB" id="A0AA48QYR5"/>
<evidence type="ECO:0000256" key="1">
    <source>
        <dbReference type="SAM" id="Phobius"/>
    </source>
</evidence>
<reference evidence="2" key="1">
    <citation type="journal article" date="2023" name="BMC Genomics">
        <title>Chromosome-level genome assemblies of Cutaneotrichosporon spp. (Trichosporonales, Basidiomycota) reveal imbalanced evolution between nucleotide sequences and chromosome synteny.</title>
        <authorList>
            <person name="Kobayashi Y."/>
            <person name="Kayamori A."/>
            <person name="Aoki K."/>
            <person name="Shiwa Y."/>
            <person name="Matsutani M."/>
            <person name="Fujita N."/>
            <person name="Sugita T."/>
            <person name="Iwasaki W."/>
            <person name="Tanaka N."/>
            <person name="Takashima M."/>
        </authorList>
    </citation>
    <scope>NUCLEOTIDE SEQUENCE</scope>
    <source>
        <strain evidence="2">HIS019</strain>
    </source>
</reference>
<dbReference type="PANTHER" id="PTHR37488">
    <property type="entry name" value="DUF1275 DOMAIN-CONTAINING PROTEIN"/>
    <property type="match status" value="1"/>
</dbReference>
<keyword evidence="1" id="KW-0812">Transmembrane</keyword>
<dbReference type="GeneID" id="85498493"/>
<name>A0AA48QYR5_9TREE</name>
<dbReference type="Pfam" id="PF06912">
    <property type="entry name" value="DUF1275"/>
    <property type="match status" value="1"/>
</dbReference>
<keyword evidence="1" id="KW-0472">Membrane</keyword>
<evidence type="ECO:0008006" key="4">
    <source>
        <dbReference type="Google" id="ProtNLM"/>
    </source>
</evidence>
<gene>
    <name evidence="2" type="ORF">CcaverHIS019_0701950</name>
</gene>
<feature type="transmembrane region" description="Helical" evidence="1">
    <location>
        <begin position="226"/>
        <end position="243"/>
    </location>
</feature>
<evidence type="ECO:0000313" key="2">
    <source>
        <dbReference type="EMBL" id="BEI94623.1"/>
    </source>
</evidence>
<feature type="transmembrane region" description="Helical" evidence="1">
    <location>
        <begin position="108"/>
        <end position="125"/>
    </location>
</feature>
<organism evidence="2 3">
    <name type="scientific">Cutaneotrichosporon cavernicola</name>
    <dbReference type="NCBI Taxonomy" id="279322"/>
    <lineage>
        <taxon>Eukaryota</taxon>
        <taxon>Fungi</taxon>
        <taxon>Dikarya</taxon>
        <taxon>Basidiomycota</taxon>
        <taxon>Agaricomycotina</taxon>
        <taxon>Tremellomycetes</taxon>
        <taxon>Trichosporonales</taxon>
        <taxon>Trichosporonaceae</taxon>
        <taxon>Cutaneotrichosporon</taxon>
    </lineage>
</organism>
<dbReference type="Proteomes" id="UP001233271">
    <property type="component" value="Chromosome 7a"/>
</dbReference>
<dbReference type="KEGG" id="ccac:CcaHIS019_0701950"/>
<dbReference type="PANTHER" id="PTHR37488:SF2">
    <property type="entry name" value="DUF1275 DOMAIN-CONTAINING PROTEIN"/>
    <property type="match status" value="1"/>
</dbReference>